<proteinExistence type="predicted"/>
<dbReference type="SUPFAM" id="SSF56601">
    <property type="entry name" value="beta-lactamase/transpeptidase-like"/>
    <property type="match status" value="1"/>
</dbReference>
<dbReference type="Gene3D" id="3.40.710.10">
    <property type="entry name" value="DD-peptidase/beta-lactamase superfamily"/>
    <property type="match status" value="1"/>
</dbReference>
<reference evidence="2 3" key="1">
    <citation type="submission" date="2024-01" db="EMBL/GenBank/DDBJ databases">
        <title>Maribacter spp. originated from different algae showed divergent polysaccharides utilization ability.</title>
        <authorList>
            <person name="Wang H."/>
            <person name="Wu Y."/>
        </authorList>
    </citation>
    <scope>NUCLEOTIDE SEQUENCE [LARGE SCALE GENOMIC DNA]</scope>
    <source>
        <strain evidence="2 3">PR1</strain>
    </source>
</reference>
<dbReference type="InterPro" id="IPR050491">
    <property type="entry name" value="AmpC-like"/>
</dbReference>
<dbReference type="PANTHER" id="PTHR46825">
    <property type="entry name" value="D-ALANYL-D-ALANINE-CARBOXYPEPTIDASE/ENDOPEPTIDASE AMPH"/>
    <property type="match status" value="1"/>
</dbReference>
<accession>A0ABU7IWY3</accession>
<dbReference type="PANTHER" id="PTHR46825:SF15">
    <property type="entry name" value="BETA-LACTAMASE-RELATED DOMAIN-CONTAINING PROTEIN"/>
    <property type="match status" value="1"/>
</dbReference>
<name>A0ABU7IWY3_9FLAO</name>
<keyword evidence="3" id="KW-1185">Reference proteome</keyword>
<dbReference type="Pfam" id="PF00144">
    <property type="entry name" value="Beta-lactamase"/>
    <property type="match status" value="1"/>
</dbReference>
<protein>
    <submittedName>
        <fullName evidence="2">Serine hydrolase domain-containing protein</fullName>
        <ecNumber evidence="2">3.1.1.103</ecNumber>
    </submittedName>
</protein>
<dbReference type="EC" id="3.1.1.103" evidence="2"/>
<feature type="domain" description="Beta-lactamase-related" evidence="1">
    <location>
        <begin position="62"/>
        <end position="393"/>
    </location>
</feature>
<dbReference type="InterPro" id="IPR001466">
    <property type="entry name" value="Beta-lactam-related"/>
</dbReference>
<gene>
    <name evidence="2" type="ORF">V1I91_13065</name>
</gene>
<comment type="caution">
    <text evidence="2">The sequence shown here is derived from an EMBL/GenBank/DDBJ whole genome shotgun (WGS) entry which is preliminary data.</text>
</comment>
<dbReference type="Proteomes" id="UP001356308">
    <property type="component" value="Unassembled WGS sequence"/>
</dbReference>
<dbReference type="RefSeq" id="WP_272651706.1">
    <property type="nucleotide sequence ID" value="NZ_JAZDDG010000006.1"/>
</dbReference>
<sequence length="420" mass="47231">MQRLKLFFGSILLILILFTFSAASTNVERDETPKVDIQNSLAIQKRAKMYSSRKRALELAINTYFEEAIKSGDIVGAGVSIVKADSILMSDGFGQRNFLEKAKPNGETVFRLGSLSKGFTGVLAAKLVEEGAFKFNDKLSDYLPQFHFGDSLNTSKVKISNILSHTSGTPYHSYTNLVEANVSMEKIAEQFKEVTPISEPGKQYSYQNAMFALSQEVMLKATGKDINTLLMDRFFMPLGMSNISMDHESFSRKENIAKPHAKRGKGWRVLPLKGNYYNAVAAGGIDASPTDMAKWMRFLLGHNPSVMSKRNLDTAFNPFIDLNENNKYYQRWEGHVKSSYAFGWRIHTMKNKITDKEETIWHHGGSVNSYRNEIALFPESDLGICVLMSNNSRLARTVVPDLREIVKQVYELTPEALASL</sequence>
<dbReference type="GO" id="GO:0016787">
    <property type="term" value="F:hydrolase activity"/>
    <property type="evidence" value="ECO:0007669"/>
    <property type="project" value="UniProtKB-KW"/>
</dbReference>
<keyword evidence="2" id="KW-0378">Hydrolase</keyword>
<evidence type="ECO:0000313" key="2">
    <source>
        <dbReference type="EMBL" id="MEE1977011.1"/>
    </source>
</evidence>
<organism evidence="2 3">
    <name type="scientific">Maribacter cobaltidurans</name>
    <dbReference type="NCBI Taxonomy" id="1178778"/>
    <lineage>
        <taxon>Bacteria</taxon>
        <taxon>Pseudomonadati</taxon>
        <taxon>Bacteroidota</taxon>
        <taxon>Flavobacteriia</taxon>
        <taxon>Flavobacteriales</taxon>
        <taxon>Flavobacteriaceae</taxon>
        <taxon>Maribacter</taxon>
    </lineage>
</organism>
<evidence type="ECO:0000313" key="3">
    <source>
        <dbReference type="Proteomes" id="UP001356308"/>
    </source>
</evidence>
<dbReference type="InterPro" id="IPR012338">
    <property type="entry name" value="Beta-lactam/transpept-like"/>
</dbReference>
<dbReference type="EMBL" id="JAZDDG010000006">
    <property type="protein sequence ID" value="MEE1977011.1"/>
    <property type="molecule type" value="Genomic_DNA"/>
</dbReference>
<evidence type="ECO:0000259" key="1">
    <source>
        <dbReference type="Pfam" id="PF00144"/>
    </source>
</evidence>